<evidence type="ECO:0000256" key="3">
    <source>
        <dbReference type="ARBA" id="ARBA00022692"/>
    </source>
</evidence>
<dbReference type="Gene3D" id="3.40.50.720">
    <property type="entry name" value="NAD(P)-binding Rossmann-like Domain"/>
    <property type="match status" value="1"/>
</dbReference>
<feature type="transmembrane region" description="Helical" evidence="7">
    <location>
        <begin position="62"/>
        <end position="81"/>
    </location>
</feature>
<comment type="subcellular location">
    <subcellularLocation>
        <location evidence="1">Membrane</location>
        <topology evidence="1">Multi-pass membrane protein</topology>
    </subcellularLocation>
</comment>
<dbReference type="Gene3D" id="1.20.1740.10">
    <property type="entry name" value="Amino acid/polyamine transporter I"/>
    <property type="match status" value="1"/>
</dbReference>
<dbReference type="GO" id="GO:0022857">
    <property type="term" value="F:transmembrane transporter activity"/>
    <property type="evidence" value="ECO:0007669"/>
    <property type="project" value="InterPro"/>
</dbReference>
<dbReference type="CDD" id="cd05233">
    <property type="entry name" value="SDR_c"/>
    <property type="match status" value="1"/>
</dbReference>
<proteinExistence type="predicted"/>
<feature type="transmembrane region" description="Helical" evidence="7">
    <location>
        <begin position="212"/>
        <end position="232"/>
    </location>
</feature>
<evidence type="ECO:0000256" key="6">
    <source>
        <dbReference type="SAM" id="MobiDB-lite"/>
    </source>
</evidence>
<reference evidence="9" key="1">
    <citation type="submission" date="2017-03" db="EMBL/GenBank/DDBJ databases">
        <title>Genomes of endolithic fungi from Antarctica.</title>
        <authorList>
            <person name="Coleine C."/>
            <person name="Masonjones S."/>
            <person name="Stajich J.E."/>
        </authorList>
    </citation>
    <scope>NUCLEOTIDE SEQUENCE [LARGE SCALE GENOMIC DNA]</scope>
    <source>
        <strain evidence="9">CCFEE 5527</strain>
    </source>
</reference>
<feature type="transmembrane region" description="Helical" evidence="7">
    <location>
        <begin position="252"/>
        <end position="274"/>
    </location>
</feature>
<dbReference type="SUPFAM" id="SSF51735">
    <property type="entry name" value="NAD(P)-binding Rossmann-fold domains"/>
    <property type="match status" value="1"/>
</dbReference>
<evidence type="ECO:0000256" key="4">
    <source>
        <dbReference type="ARBA" id="ARBA00022989"/>
    </source>
</evidence>
<feature type="transmembrane region" description="Helical" evidence="7">
    <location>
        <begin position="395"/>
        <end position="416"/>
    </location>
</feature>
<dbReference type="GO" id="GO:0016020">
    <property type="term" value="C:membrane"/>
    <property type="evidence" value="ECO:0007669"/>
    <property type="project" value="UniProtKB-SubCell"/>
</dbReference>
<organism evidence="8 9">
    <name type="scientific">Cryoendolithus antarcticus</name>
    <dbReference type="NCBI Taxonomy" id="1507870"/>
    <lineage>
        <taxon>Eukaryota</taxon>
        <taxon>Fungi</taxon>
        <taxon>Dikarya</taxon>
        <taxon>Ascomycota</taxon>
        <taxon>Pezizomycotina</taxon>
        <taxon>Dothideomycetes</taxon>
        <taxon>Dothideomycetidae</taxon>
        <taxon>Cladosporiales</taxon>
        <taxon>Cladosporiaceae</taxon>
        <taxon>Cryoendolithus</taxon>
    </lineage>
</organism>
<feature type="transmembrane region" description="Helical" evidence="7">
    <location>
        <begin position="286"/>
        <end position="313"/>
    </location>
</feature>
<evidence type="ECO:0000256" key="2">
    <source>
        <dbReference type="ARBA" id="ARBA00022448"/>
    </source>
</evidence>
<feature type="transmembrane region" description="Helical" evidence="7">
    <location>
        <begin position="493"/>
        <end position="512"/>
    </location>
</feature>
<dbReference type="NCBIfam" id="NF005395">
    <property type="entry name" value="PRK06940.1"/>
    <property type="match status" value="1"/>
</dbReference>
<name>A0A1V8SN88_9PEZI</name>
<feature type="transmembrane region" description="Helical" evidence="7">
    <location>
        <begin position="422"/>
        <end position="441"/>
    </location>
</feature>
<evidence type="ECO:0000256" key="1">
    <source>
        <dbReference type="ARBA" id="ARBA00004141"/>
    </source>
</evidence>
<feature type="transmembrane region" description="Helical" evidence="7">
    <location>
        <begin position="461"/>
        <end position="481"/>
    </location>
</feature>
<feature type="region of interest" description="Disordered" evidence="6">
    <location>
        <begin position="1"/>
        <end position="39"/>
    </location>
</feature>
<keyword evidence="5 7" id="KW-0472">Membrane</keyword>
<evidence type="ECO:0000256" key="5">
    <source>
        <dbReference type="ARBA" id="ARBA00023136"/>
    </source>
</evidence>
<dbReference type="Pfam" id="PF13561">
    <property type="entry name" value="adh_short_C2"/>
    <property type="match status" value="1"/>
</dbReference>
<gene>
    <name evidence="8" type="ORF">B0A48_13127</name>
</gene>
<feature type="transmembrane region" description="Helical" evidence="7">
    <location>
        <begin position="93"/>
        <end position="118"/>
    </location>
</feature>
<dbReference type="EMBL" id="NAJO01000034">
    <property type="protein sequence ID" value="OQO00637.1"/>
    <property type="molecule type" value="Genomic_DNA"/>
</dbReference>
<evidence type="ECO:0000256" key="7">
    <source>
        <dbReference type="SAM" id="Phobius"/>
    </source>
</evidence>
<dbReference type="PANTHER" id="PTHR45649">
    <property type="entry name" value="AMINO-ACID PERMEASE BAT1"/>
    <property type="match status" value="1"/>
</dbReference>
<dbReference type="InParanoid" id="A0A1V8SN88"/>
<dbReference type="Proteomes" id="UP000192596">
    <property type="component" value="Unassembled WGS sequence"/>
</dbReference>
<evidence type="ECO:0000313" key="9">
    <source>
        <dbReference type="Proteomes" id="UP000192596"/>
    </source>
</evidence>
<feature type="transmembrane region" description="Helical" evidence="7">
    <location>
        <begin position="182"/>
        <end position="200"/>
    </location>
</feature>
<comment type="caution">
    <text evidence="8">The sequence shown here is derived from an EMBL/GenBank/DDBJ whole genome shotgun (WGS) entry which is preliminary data.</text>
</comment>
<accession>A0A1V8SN88</accession>
<dbReference type="Pfam" id="PF00106">
    <property type="entry name" value="adh_short"/>
    <property type="match status" value="1"/>
</dbReference>
<dbReference type="STRING" id="1507870.A0A1V8SN88"/>
<keyword evidence="9" id="KW-1185">Reference proteome</keyword>
<dbReference type="PRINTS" id="PR00081">
    <property type="entry name" value="GDHRDH"/>
</dbReference>
<protein>
    <submittedName>
        <fullName evidence="8">Uncharacterized protein</fullName>
    </submittedName>
</protein>
<keyword evidence="2" id="KW-0813">Transport</keyword>
<dbReference type="Pfam" id="PF13520">
    <property type="entry name" value="AA_permease_2"/>
    <property type="match status" value="1"/>
</dbReference>
<evidence type="ECO:0000313" key="8">
    <source>
        <dbReference type="EMBL" id="OQO00637.1"/>
    </source>
</evidence>
<keyword evidence="4 7" id="KW-1133">Transmembrane helix</keyword>
<dbReference type="AlphaFoldDB" id="A0A1V8SN88"/>
<dbReference type="PANTHER" id="PTHR45649:SF4">
    <property type="entry name" value="TRANSPORTER, PUTATIVE (EUROFUNG)-RELATED"/>
    <property type="match status" value="1"/>
</dbReference>
<dbReference type="InterPro" id="IPR002347">
    <property type="entry name" value="SDR_fam"/>
</dbReference>
<sequence length="801" mass="85441">MASRTKEPASEEVEMSYNSHVRDVQRGDTTQGGDGGIHEWDEREIRRMGKLSQYKRVHRGRTIFATSASIQASWQVSLASLTPGLLNGGTAGIFWSFIFTAILALSNVFSIAEYTSIAPINGGQYHWVSEFAPRYKKPLSYFTGWWSTIAWQSTAAGATFLAGSFVPSLAALFYPDYVPTPWQNNLCVFALVLLILAINATSTKPLIYIQMIAMVVLFIGWLPVAGCLAGLAPHPPFSETVTSFTSSGWSNLGIAVLVGQIGNVYALTSFDAAAHMAEEVSNAGRAVPLAIVWSYCGNAAVAFVVITLTMWSIPDVDAALDSSTGFPFIYALQQAGQRWAQAITAIIVLIAFAGCTGCNAAASREMAAFARDGGLPGSKWLAKVTKPTHPPRNSVYVTCFVTAALTCINFGSTIAFNAIISGQLIALNASYALTHACALWARSTGKYHRDIARFNLGRYGAVTNVVALCYDIFLTIFLAFSPAPEVDAASLNWGPLIFIVTTLFAGVYYVTIGRRLYRDPSKDVLLGDMADEVAVLIGTGSIGLAIARVTVTGRNLLLADYNEPQLNSTAEMLRNEGYRVVTHPTDVSDKEAVAALARKAASLGSVTRVIQAAGVSPNQAPPERVVHVDLLGTVYVLDAFAEVVSKGASGIVVASQAGQMGGQLSSELEHTLAYGTPSQIEQLAEVKNVENSMAAYILAKRANALRVQGAAVTWGKRGARVNCISPGIICTPLARDEMSGPHAELYQHMLQESAVGRMGTPAECGQLAAFLMDERGAFITGIDVLNDGGVVAGIKAGVIQF</sequence>
<dbReference type="InterPro" id="IPR002293">
    <property type="entry name" value="AA/rel_permease1"/>
</dbReference>
<dbReference type="InterPro" id="IPR036291">
    <property type="entry name" value="NAD(P)-bd_dom_sf"/>
</dbReference>
<feature type="transmembrane region" description="Helical" evidence="7">
    <location>
        <begin position="339"/>
        <end position="362"/>
    </location>
</feature>
<feature type="transmembrane region" description="Helical" evidence="7">
    <location>
        <begin position="139"/>
        <end position="162"/>
    </location>
</feature>
<keyword evidence="3 7" id="KW-0812">Transmembrane</keyword>
<dbReference type="OrthoDB" id="5840532at2759"/>